<accession>A0ABX8TTE1</accession>
<dbReference type="RefSeq" id="WP_157383321.1">
    <property type="nucleotide sequence ID" value="NZ_CP068985.1"/>
</dbReference>
<evidence type="ECO:0000313" key="4">
    <source>
        <dbReference type="Proteomes" id="UP000824681"/>
    </source>
</evidence>
<gene>
    <name evidence="3" type="ORF">Nocox_05550</name>
</gene>
<protein>
    <recommendedName>
        <fullName evidence="5">Lipoprotein</fullName>
    </recommendedName>
</protein>
<keyword evidence="4" id="KW-1185">Reference proteome</keyword>
<evidence type="ECO:0008006" key="5">
    <source>
        <dbReference type="Google" id="ProtNLM"/>
    </source>
</evidence>
<feature type="region of interest" description="Disordered" evidence="1">
    <location>
        <begin position="25"/>
        <end position="66"/>
    </location>
</feature>
<evidence type="ECO:0000256" key="2">
    <source>
        <dbReference type="SAM" id="SignalP"/>
    </source>
</evidence>
<feature type="signal peptide" evidence="2">
    <location>
        <begin position="1"/>
        <end position="17"/>
    </location>
</feature>
<name>A0ABX8TTE1_9ACTN</name>
<dbReference type="PROSITE" id="PS51257">
    <property type="entry name" value="PROKAR_LIPOPROTEIN"/>
    <property type="match status" value="1"/>
</dbReference>
<sequence>MRRAAMALVLLVLLVLAGCGQQERPYSPGGEPSAGGGGTARAAAPETTPDETTPDETAAAEDGKQTVTMGGGRFRVEIDWPAERDPLVKLMAGYMVAMRKALVAGDERYLRDVEFELSAAPAAYDWLKYHTDREQTVRGVTRLYDLRVAAKMGKGAQVNVCVDETGARVVSSRTGKAVSPRPSWVRAPYLQALIAHRGDDGVWRIRGIRYDLKGCPA</sequence>
<dbReference type="Proteomes" id="UP000824681">
    <property type="component" value="Chromosome"/>
</dbReference>
<evidence type="ECO:0000313" key="3">
    <source>
        <dbReference type="EMBL" id="QYC38737.1"/>
    </source>
</evidence>
<dbReference type="EMBL" id="CP068985">
    <property type="protein sequence ID" value="QYC38737.1"/>
    <property type="molecule type" value="Genomic_DNA"/>
</dbReference>
<proteinExistence type="predicted"/>
<feature type="chain" id="PRO_5047349350" description="Lipoprotein" evidence="2">
    <location>
        <begin position="18"/>
        <end position="217"/>
    </location>
</feature>
<organism evidence="3 4">
    <name type="scientific">Nonomuraea coxensis DSM 45129</name>
    <dbReference type="NCBI Taxonomy" id="1122611"/>
    <lineage>
        <taxon>Bacteria</taxon>
        <taxon>Bacillati</taxon>
        <taxon>Actinomycetota</taxon>
        <taxon>Actinomycetes</taxon>
        <taxon>Streptosporangiales</taxon>
        <taxon>Streptosporangiaceae</taxon>
        <taxon>Nonomuraea</taxon>
    </lineage>
</organism>
<keyword evidence="2" id="KW-0732">Signal</keyword>
<reference evidence="3 4" key="1">
    <citation type="journal article" date="2021" name="ACS Chem. Biol.">
        <title>Genomic-Led Discovery of a Novel Glycopeptide Antibiotic by Nonomuraea coxensis DSM 45129.</title>
        <authorList>
            <person name="Yushchuk O."/>
            <person name="Vior N.M."/>
            <person name="Andreo-Vidal A."/>
            <person name="Berini F."/>
            <person name="Ruckert C."/>
            <person name="Busche T."/>
            <person name="Binda E."/>
            <person name="Kalinowski J."/>
            <person name="Truman A.W."/>
            <person name="Marinelli F."/>
        </authorList>
    </citation>
    <scope>NUCLEOTIDE SEQUENCE [LARGE SCALE GENOMIC DNA]</scope>
    <source>
        <strain evidence="3 4">DSM 45129</strain>
    </source>
</reference>
<evidence type="ECO:0000256" key="1">
    <source>
        <dbReference type="SAM" id="MobiDB-lite"/>
    </source>
</evidence>